<protein>
    <submittedName>
        <fullName evidence="1">Uncharacterized protein</fullName>
    </submittedName>
</protein>
<keyword evidence="2" id="KW-1185">Reference proteome</keyword>
<name>A0A3R7QH30_PENVA</name>
<proteinExistence type="predicted"/>
<comment type="caution">
    <text evidence="1">The sequence shown here is derived from an EMBL/GenBank/DDBJ whole genome shotgun (WGS) entry which is preliminary data.</text>
</comment>
<dbReference type="AlphaFoldDB" id="A0A3R7QH30"/>
<evidence type="ECO:0000313" key="2">
    <source>
        <dbReference type="Proteomes" id="UP000283509"/>
    </source>
</evidence>
<gene>
    <name evidence="1" type="ORF">C7M84_002616</name>
</gene>
<dbReference type="Proteomes" id="UP000283509">
    <property type="component" value="Unassembled WGS sequence"/>
</dbReference>
<organism evidence="1 2">
    <name type="scientific">Penaeus vannamei</name>
    <name type="common">Whiteleg shrimp</name>
    <name type="synonym">Litopenaeus vannamei</name>
    <dbReference type="NCBI Taxonomy" id="6689"/>
    <lineage>
        <taxon>Eukaryota</taxon>
        <taxon>Metazoa</taxon>
        <taxon>Ecdysozoa</taxon>
        <taxon>Arthropoda</taxon>
        <taxon>Crustacea</taxon>
        <taxon>Multicrustacea</taxon>
        <taxon>Malacostraca</taxon>
        <taxon>Eumalacostraca</taxon>
        <taxon>Eucarida</taxon>
        <taxon>Decapoda</taxon>
        <taxon>Dendrobranchiata</taxon>
        <taxon>Penaeoidea</taxon>
        <taxon>Penaeidae</taxon>
        <taxon>Penaeus</taxon>
    </lineage>
</organism>
<sequence>MEHIVGKGICSSQPSPLDLIARHIPLAQNTSLSSLSSSSPASLLCICTSLPASSSLPESSLKFMKVTFRKCSLSQEEVSELVSGIKSQGVKIVDELRIFSSSLGSLSADLTTLVKSELGCRLTLLDPKDGYEY</sequence>
<reference evidence="1 2" key="1">
    <citation type="submission" date="2018-04" db="EMBL/GenBank/DDBJ databases">
        <authorList>
            <person name="Zhang X."/>
            <person name="Yuan J."/>
            <person name="Li F."/>
            <person name="Xiang J."/>
        </authorList>
    </citation>
    <scope>NUCLEOTIDE SEQUENCE [LARGE SCALE GENOMIC DNA]</scope>
    <source>
        <tissue evidence="1">Muscle</tissue>
    </source>
</reference>
<accession>A0A3R7QH30</accession>
<evidence type="ECO:0000313" key="1">
    <source>
        <dbReference type="EMBL" id="ROT78645.1"/>
    </source>
</evidence>
<dbReference type="EMBL" id="QCYY01001348">
    <property type="protein sequence ID" value="ROT78645.1"/>
    <property type="molecule type" value="Genomic_DNA"/>
</dbReference>
<reference evidence="1 2" key="2">
    <citation type="submission" date="2019-01" db="EMBL/GenBank/DDBJ databases">
        <title>The decoding of complex shrimp genome reveals the adaptation for benthos swimmer, frequently molting mechanism and breeding impact on genome.</title>
        <authorList>
            <person name="Sun Y."/>
            <person name="Gao Y."/>
            <person name="Yu Y."/>
        </authorList>
    </citation>
    <scope>NUCLEOTIDE SEQUENCE [LARGE SCALE GENOMIC DNA]</scope>
    <source>
        <tissue evidence="1">Muscle</tissue>
    </source>
</reference>